<dbReference type="EMBL" id="JAFKGL010000011">
    <property type="protein sequence ID" value="MBN9412579.1"/>
    <property type="molecule type" value="Genomic_DNA"/>
</dbReference>
<accession>A0A8J7PVG9</accession>
<reference evidence="2" key="1">
    <citation type="submission" date="2021-02" db="EMBL/GenBank/DDBJ databases">
        <title>Thiocyanate and organic carbon inputs drive convergent selection for specific autotrophic Afipia and Thiobacillus strains within complex microbiomes.</title>
        <authorList>
            <person name="Huddy R.J."/>
            <person name="Sachdeva R."/>
            <person name="Kadzinga F."/>
            <person name="Kantor R.S."/>
            <person name="Harrison S.T.L."/>
            <person name="Banfield J.F."/>
        </authorList>
    </citation>
    <scope>NUCLEOTIDE SEQUENCE</scope>
    <source>
        <strain evidence="2">SCN18_10_11_15_R4_P_38_20</strain>
    </source>
</reference>
<dbReference type="SUPFAM" id="SSF160443">
    <property type="entry name" value="SMR domain-like"/>
    <property type="match status" value="1"/>
</dbReference>
<evidence type="ECO:0000313" key="3">
    <source>
        <dbReference type="Proteomes" id="UP000664414"/>
    </source>
</evidence>
<dbReference type="Proteomes" id="UP000664414">
    <property type="component" value="Unassembled WGS sequence"/>
</dbReference>
<dbReference type="Pfam" id="PF01713">
    <property type="entry name" value="Smr"/>
    <property type="match status" value="1"/>
</dbReference>
<proteinExistence type="predicted"/>
<organism evidence="2 3">
    <name type="scientific">Candidatus Paracaedimonas acanthamoebae</name>
    <dbReference type="NCBI Taxonomy" id="244581"/>
    <lineage>
        <taxon>Bacteria</taxon>
        <taxon>Pseudomonadati</taxon>
        <taxon>Pseudomonadota</taxon>
        <taxon>Alphaproteobacteria</taxon>
        <taxon>Holosporales</taxon>
        <taxon>Caedimonadaceae</taxon>
        <taxon>Candidatus Paracaedimonas</taxon>
    </lineage>
</organism>
<dbReference type="PANTHER" id="PTHR35562">
    <property type="entry name" value="DNA ENDONUCLEASE SMRA-RELATED"/>
    <property type="match status" value="1"/>
</dbReference>
<name>A0A8J7PVG9_9PROT</name>
<dbReference type="Gene3D" id="3.30.1370.110">
    <property type="match status" value="1"/>
</dbReference>
<dbReference type="SMART" id="SM00463">
    <property type="entry name" value="SMR"/>
    <property type="match status" value="1"/>
</dbReference>
<dbReference type="InterPro" id="IPR036063">
    <property type="entry name" value="Smr_dom_sf"/>
</dbReference>
<dbReference type="InterPro" id="IPR002625">
    <property type="entry name" value="Smr_dom"/>
</dbReference>
<feature type="domain" description="Smr" evidence="1">
    <location>
        <begin position="80"/>
        <end position="170"/>
    </location>
</feature>
<evidence type="ECO:0000313" key="2">
    <source>
        <dbReference type="EMBL" id="MBN9412579.1"/>
    </source>
</evidence>
<protein>
    <submittedName>
        <fullName evidence="2">Smr/MutS family protein</fullName>
    </submittedName>
</protein>
<sequence length="173" mass="19731">MTEGPQDPWKLYLRDVKALSFPTKVEKKPQKRQRRSPNPLKSFLNNVSFENVSRETFLISSHSQALSRKKIRNATVERRFDLHGLTLKEAHRELSVFLWKASQQGLRTVLVITGKGRGSRSFDDGENFRMTLKEAVPLWLQEPPLKSLVGSWSKASPEHGGEGALYIFLRSGI</sequence>
<comment type="caution">
    <text evidence="2">The sequence shown here is derived from an EMBL/GenBank/DDBJ whole genome shotgun (WGS) entry which is preliminary data.</text>
</comment>
<gene>
    <name evidence="2" type="ORF">J0H12_01455</name>
</gene>
<dbReference type="PROSITE" id="PS50828">
    <property type="entry name" value="SMR"/>
    <property type="match status" value="1"/>
</dbReference>
<dbReference type="PANTHER" id="PTHR35562:SF2">
    <property type="entry name" value="DNA ENDONUCLEASE SMRA-RELATED"/>
    <property type="match status" value="1"/>
</dbReference>
<evidence type="ECO:0000259" key="1">
    <source>
        <dbReference type="PROSITE" id="PS50828"/>
    </source>
</evidence>
<dbReference type="AlphaFoldDB" id="A0A8J7PVG9"/>